<accession>G4M9R2</accession>
<dbReference type="AlphaFoldDB" id="G4M9R2"/>
<reference evidence="1 2" key="2">
    <citation type="submission" date="2011-10" db="EMBL/GenBank/DDBJ databases">
        <title>Draft genome sequence of Candidatus Burkholderia kirkii.</title>
        <authorList>
            <person name="Carlier A.L."/>
            <person name="Eberl L."/>
        </authorList>
    </citation>
    <scope>NUCLEOTIDE SEQUENCE [LARGE SCALE GENOMIC DNA]</scope>
    <source>
        <strain evidence="1 2">UZHbot1</strain>
    </source>
</reference>
<dbReference type="InterPro" id="IPR031982">
    <property type="entry name" value="PilE-like"/>
</dbReference>
<keyword evidence="2" id="KW-1185">Reference proteome</keyword>
<sequence length="139" mass="14179">MIVLGVAAIVATFAIPAYRARVAKAHRLDAATAILRAVQFIETVKLSQTPESGNTPALSAGLDQAPSNGTAVYRLAVLPESPTNGGYAIEASPVVPGSMQGDACGTFVIDATGLRWNRASAATAPLDAARSAACWAGKN</sequence>
<dbReference type="EMBL" id="CAFE01000131">
    <property type="protein sequence ID" value="CCD37891.1"/>
    <property type="molecule type" value="Genomic_DNA"/>
</dbReference>
<comment type="caution">
    <text evidence="1">The sequence shown here is derived from an EMBL/GenBank/DDBJ whole genome shotgun (WGS) entry which is preliminary data.</text>
</comment>
<dbReference type="GO" id="GO:0043683">
    <property type="term" value="P:type IV pilus assembly"/>
    <property type="evidence" value="ECO:0007669"/>
    <property type="project" value="InterPro"/>
</dbReference>
<name>G4M9R2_9BURK</name>
<dbReference type="SUPFAM" id="SSF54523">
    <property type="entry name" value="Pili subunits"/>
    <property type="match status" value="1"/>
</dbReference>
<dbReference type="BioCyc" id="CBUR1055526:G10QW-233-MONOMER"/>
<proteinExistence type="predicted"/>
<reference evidence="1 2" key="1">
    <citation type="submission" date="2011-09" db="EMBL/GenBank/DDBJ databases">
        <authorList>
            <person name="Carlier A."/>
        </authorList>
    </citation>
    <scope>NUCLEOTIDE SEQUENCE [LARGE SCALE GENOMIC DNA]</scope>
    <source>
        <strain evidence="1 2">UZHbot1</strain>
    </source>
</reference>
<dbReference type="Pfam" id="PF16732">
    <property type="entry name" value="ComP_DUS"/>
    <property type="match status" value="1"/>
</dbReference>
<protein>
    <submittedName>
        <fullName evidence="1">Prepilin-type cleavage/methylation</fullName>
    </submittedName>
</protein>
<evidence type="ECO:0000313" key="2">
    <source>
        <dbReference type="Proteomes" id="UP000003511"/>
    </source>
</evidence>
<dbReference type="Proteomes" id="UP000003511">
    <property type="component" value="Unassembled WGS sequence"/>
</dbReference>
<gene>
    <name evidence="1" type="ORF">BKIR_c211_0168</name>
</gene>
<evidence type="ECO:0000313" key="1">
    <source>
        <dbReference type="EMBL" id="CCD37891.1"/>
    </source>
</evidence>
<dbReference type="HOGENOM" id="CLU_091705_6_1_4"/>
<organism evidence="1 2">
    <name type="scientific">Candidatus Paraburkholderia kirkii UZHbot1</name>
    <dbReference type="NCBI Taxonomy" id="1055526"/>
    <lineage>
        <taxon>Bacteria</taxon>
        <taxon>Pseudomonadati</taxon>
        <taxon>Pseudomonadota</taxon>
        <taxon>Betaproteobacteria</taxon>
        <taxon>Burkholderiales</taxon>
        <taxon>Burkholderiaceae</taxon>
        <taxon>Paraburkholderia</taxon>
    </lineage>
</organism>
<dbReference type="STRING" id="1055526.BKIR_c211_0168"/>
<dbReference type="InterPro" id="IPR045584">
    <property type="entry name" value="Pilin-like"/>
</dbReference>
<dbReference type="Gene3D" id="3.30.700.10">
    <property type="entry name" value="Glycoprotein, Type 4 Pilin"/>
    <property type="match status" value="1"/>
</dbReference>